<dbReference type="SUPFAM" id="SSF46894">
    <property type="entry name" value="C-terminal effector domain of the bipartite response regulators"/>
    <property type="match status" value="1"/>
</dbReference>
<dbReference type="CDD" id="cd15831">
    <property type="entry name" value="BTAD"/>
    <property type="match status" value="1"/>
</dbReference>
<evidence type="ECO:0000256" key="3">
    <source>
        <dbReference type="ARBA" id="ARBA00023125"/>
    </source>
</evidence>
<keyword evidence="4" id="KW-0804">Transcription</keyword>
<gene>
    <name evidence="7" type="ORF">EXE57_00785</name>
</gene>
<dbReference type="InterPro" id="IPR016032">
    <property type="entry name" value="Sig_transdc_resp-reg_C-effctor"/>
</dbReference>
<evidence type="ECO:0000259" key="6">
    <source>
        <dbReference type="PROSITE" id="PS51755"/>
    </source>
</evidence>
<accession>A0A4P7GGK8</accession>
<dbReference type="AlphaFoldDB" id="A0A4P7GGK8"/>
<dbReference type="SUPFAM" id="SSF48452">
    <property type="entry name" value="TPR-like"/>
    <property type="match status" value="1"/>
</dbReference>
<evidence type="ECO:0000256" key="2">
    <source>
        <dbReference type="ARBA" id="ARBA00023015"/>
    </source>
</evidence>
<dbReference type="InterPro" id="IPR051677">
    <property type="entry name" value="AfsR-DnrI-RedD_regulator"/>
</dbReference>
<dbReference type="GO" id="GO:0003677">
    <property type="term" value="F:DNA binding"/>
    <property type="evidence" value="ECO:0007669"/>
    <property type="project" value="UniProtKB-UniRule"/>
</dbReference>
<dbReference type="InterPro" id="IPR005158">
    <property type="entry name" value="BTAD"/>
</dbReference>
<dbReference type="RefSeq" id="WP_135073096.1">
    <property type="nucleotide sequence ID" value="NZ_CP038267.1"/>
</dbReference>
<dbReference type="SUPFAM" id="SSF52540">
    <property type="entry name" value="P-loop containing nucleoside triphosphate hydrolases"/>
    <property type="match status" value="1"/>
</dbReference>
<keyword evidence="8" id="KW-1185">Reference proteome</keyword>
<dbReference type="InterPro" id="IPR027417">
    <property type="entry name" value="P-loop_NTPase"/>
</dbReference>
<evidence type="ECO:0000256" key="1">
    <source>
        <dbReference type="ARBA" id="ARBA00005820"/>
    </source>
</evidence>
<dbReference type="Pfam" id="PF13191">
    <property type="entry name" value="AAA_16"/>
    <property type="match status" value="1"/>
</dbReference>
<dbReference type="SMART" id="SM01043">
    <property type="entry name" value="BTAD"/>
    <property type="match status" value="1"/>
</dbReference>
<name>A0A4P7GGK8_9ACTN</name>
<dbReference type="InterPro" id="IPR041664">
    <property type="entry name" value="AAA_16"/>
</dbReference>
<dbReference type="SMART" id="SM00862">
    <property type="entry name" value="Trans_reg_C"/>
    <property type="match status" value="1"/>
</dbReference>
<protein>
    <recommendedName>
        <fullName evidence="6">OmpR/PhoB-type domain-containing protein</fullName>
    </recommendedName>
</protein>
<evidence type="ECO:0000256" key="5">
    <source>
        <dbReference type="PROSITE-ProRule" id="PRU01091"/>
    </source>
</evidence>
<dbReference type="GO" id="GO:0006355">
    <property type="term" value="P:regulation of DNA-templated transcription"/>
    <property type="evidence" value="ECO:0007669"/>
    <property type="project" value="InterPro"/>
</dbReference>
<dbReference type="GO" id="GO:0000160">
    <property type="term" value="P:phosphorelay signal transduction system"/>
    <property type="evidence" value="ECO:0007669"/>
    <property type="project" value="InterPro"/>
</dbReference>
<keyword evidence="2" id="KW-0805">Transcription regulation</keyword>
<dbReference type="Gene3D" id="1.10.10.10">
    <property type="entry name" value="Winged helix-like DNA-binding domain superfamily/Winged helix DNA-binding domain"/>
    <property type="match status" value="1"/>
</dbReference>
<proteinExistence type="inferred from homology"/>
<dbReference type="InterPro" id="IPR001867">
    <property type="entry name" value="OmpR/PhoB-type_DNA-bd"/>
</dbReference>
<organism evidence="7 8">
    <name type="scientific">Nocardioides euryhalodurans</name>
    <dbReference type="NCBI Taxonomy" id="2518370"/>
    <lineage>
        <taxon>Bacteria</taxon>
        <taxon>Bacillati</taxon>
        <taxon>Actinomycetota</taxon>
        <taxon>Actinomycetes</taxon>
        <taxon>Propionibacteriales</taxon>
        <taxon>Nocardioidaceae</taxon>
        <taxon>Nocardioides</taxon>
    </lineage>
</organism>
<feature type="domain" description="OmpR/PhoB-type" evidence="6">
    <location>
        <begin position="1"/>
        <end position="98"/>
    </location>
</feature>
<comment type="similarity">
    <text evidence="1">Belongs to the AfsR/DnrI/RedD regulatory family.</text>
</comment>
<feature type="DNA-binding region" description="OmpR/PhoB-type" evidence="5">
    <location>
        <begin position="1"/>
        <end position="98"/>
    </location>
</feature>
<evidence type="ECO:0000256" key="4">
    <source>
        <dbReference type="ARBA" id="ARBA00023163"/>
    </source>
</evidence>
<evidence type="ECO:0000313" key="7">
    <source>
        <dbReference type="EMBL" id="QBR90965.1"/>
    </source>
</evidence>
<dbReference type="InterPro" id="IPR011990">
    <property type="entry name" value="TPR-like_helical_dom_sf"/>
</dbReference>
<dbReference type="Gene3D" id="1.25.40.10">
    <property type="entry name" value="Tetratricopeptide repeat domain"/>
    <property type="match status" value="1"/>
</dbReference>
<dbReference type="EMBL" id="CP038267">
    <property type="protein sequence ID" value="QBR90965.1"/>
    <property type="molecule type" value="Genomic_DNA"/>
</dbReference>
<sequence length="1125" mass="119868">MRVLVLGSTAALRGDDDALALGARKPRSLVAALAMTPGRPVPADKLADLVWAGAPPRAAHGALHAYLSNLRRVLEPERTARGHSSVIETTDHGYVLHVAPADVDSHQFARDVRACEQTLAPLTSQVEAREPRGWPARGEIADAVDRLDAVLRTWRGEPYADLPDHPDVLAARSALEQVRESAEEARLMGLLGLGEHSAVLASTEQSTSRFPLRENLWAIHALALTRAGRQADALDALRTVRAVLADELGLDPGPQLRELEGAILRQATSLDVRAPAQASRALTTGPGVTAPSVAMARAAAPVFGRTSEQARLAGLVDRAREGRFAPGQLLGEPGIGKSRLAEDLVATARDHGVAVAFGRCSQDDGVPPLWPWRAVLSALGHSDGLQPDPVAEPDLGPEQLAFRTAQRIVTAVLDRAAVGPLLIVLEDLHWADEVSLRVLTLLVSEAPDECGLALLGTRRAHPEATGQLAMASEAFARRHALRLDLTGLDAEGATDLLRAVAGRELTTELASRWHDRSAGNPFFLMELASLAPDGHDEVPVTVREVVARRLAGLPERSITVLQTAAVVGRQFPLAAVAAAVDRDLDATADDLDTARAAGLLLETDAEEYSFAHALTRDAVLASLSTSRAARLHARVAHVLERDDRVRVLVPRPQLVSELARHWLAAGPSHSDRAWPAAGDAAAQARSLTAYEEAARLRRAAVEAHRRTVGASLEIRSELLLELAADAAFAADWPQVVDAAVEGIALGRELGSPARVASAASALTQYCVWLPHDMDVVMEDAVDDLRWALTHVPDDDAVSRCRLHLALAVELVYAPDSAAETRALLDTGLELARRIGDPLLTWWACRAAWMSSWHPAATVQRVALAAEGLAAAEAADDAAAQAVSHITAAIDHLELGHRADFDRHAAVAVDIAHRERLPYVLLTWHWLQMTLATMRGDQPEAQRHLDGIGETAPRTAVPSRDLQPVAAAAMHVLWAGPLETVAELMAQAADHDPSAVMPAHGLLARAGLDDRLHAMLVTHPPSDEVSTGWSLLVDWAFEAEAAAVVGDAALAREAALRLTPYTDRIALAGAALAVGPVAGYVALTHAVLGDLPAAAAQADAATATARDFGLTAYVAWLERWRDKLGF</sequence>
<dbReference type="InterPro" id="IPR036388">
    <property type="entry name" value="WH-like_DNA-bd_sf"/>
</dbReference>
<dbReference type="PANTHER" id="PTHR35807">
    <property type="entry name" value="TRANSCRIPTIONAL REGULATOR REDD-RELATED"/>
    <property type="match status" value="1"/>
</dbReference>
<dbReference type="KEGG" id="noy:EXE57_00785"/>
<dbReference type="PANTHER" id="PTHR35807:SF1">
    <property type="entry name" value="TRANSCRIPTIONAL REGULATOR REDD"/>
    <property type="match status" value="1"/>
</dbReference>
<dbReference type="Proteomes" id="UP000294894">
    <property type="component" value="Chromosome"/>
</dbReference>
<dbReference type="Pfam" id="PF03704">
    <property type="entry name" value="BTAD"/>
    <property type="match status" value="1"/>
</dbReference>
<reference evidence="7 8" key="1">
    <citation type="submission" date="2019-03" db="EMBL/GenBank/DDBJ databases">
        <title>Three New Species of Nocardioides, Nocardioides euryhalodurans sp. nov., Nocardioides seonyuensis sp. nov. and Nocardioides eburneoflavus sp. nov., Iolated from Soil.</title>
        <authorList>
            <person name="Roh S.G."/>
            <person name="Lee C."/>
            <person name="Kim M.-K."/>
            <person name="Kim S.B."/>
        </authorList>
    </citation>
    <scope>NUCLEOTIDE SEQUENCE [LARGE SCALE GENOMIC DNA]</scope>
    <source>
        <strain evidence="7 8">MMS17-SY117</strain>
    </source>
</reference>
<keyword evidence="3 5" id="KW-0238">DNA-binding</keyword>
<dbReference type="PROSITE" id="PS51755">
    <property type="entry name" value="OMPR_PHOB"/>
    <property type="match status" value="1"/>
</dbReference>
<dbReference type="OrthoDB" id="134712at2"/>
<evidence type="ECO:0000313" key="8">
    <source>
        <dbReference type="Proteomes" id="UP000294894"/>
    </source>
</evidence>